<reference evidence="4 5" key="1">
    <citation type="submission" date="2020-09" db="EMBL/GenBank/DDBJ databases">
        <title>Characterization of Paenibacillus peoriae strain ZF390 with broad-spectrum antimicrobial activity as a potential biocontrol agent.</title>
        <authorList>
            <person name="Li L."/>
            <person name="Zhao Y."/>
            <person name="Li B."/>
            <person name="Xie X."/>
        </authorList>
    </citation>
    <scope>NUCLEOTIDE SEQUENCE [LARGE SCALE GENOMIC DNA]</scope>
    <source>
        <strain evidence="4 5">ZF390</strain>
    </source>
</reference>
<keyword evidence="1" id="KW-0175">Coiled coil</keyword>
<evidence type="ECO:0000259" key="2">
    <source>
        <dbReference type="Pfam" id="PF06605"/>
    </source>
</evidence>
<evidence type="ECO:0000313" key="4">
    <source>
        <dbReference type="EMBL" id="QNR65536.1"/>
    </source>
</evidence>
<dbReference type="NCBIfam" id="TIGR01665">
    <property type="entry name" value="put_anti_recept"/>
    <property type="match status" value="2"/>
</dbReference>
<dbReference type="Pfam" id="PF24049">
    <property type="entry name" value="YOMG_N"/>
    <property type="match status" value="1"/>
</dbReference>
<dbReference type="EMBL" id="CP061172">
    <property type="protein sequence ID" value="QNR65536.1"/>
    <property type="molecule type" value="Genomic_DNA"/>
</dbReference>
<dbReference type="Pfam" id="PF06605">
    <property type="entry name" value="Prophage_tail"/>
    <property type="match status" value="2"/>
</dbReference>
<accession>A0A7H0Y378</accession>
<dbReference type="InterPro" id="IPR057796">
    <property type="entry name" value="YOMG-like_N"/>
</dbReference>
<dbReference type="Proteomes" id="UP000516384">
    <property type="component" value="Chromosome"/>
</dbReference>
<dbReference type="AlphaFoldDB" id="A0A7H0Y378"/>
<feature type="domain" description="Tail spike" evidence="2">
    <location>
        <begin position="125"/>
        <end position="264"/>
    </location>
</feature>
<sequence>MLGEIDYNLKPIQPQYFLCRPDRTIISKISEAFNDKISTTWHDINELELSIPFYIDVNHRLVPNKNIDLIRERYLIKVVSGNNIDWYYIKSIEDSSSDESDIRTLNCISTAGLLVGFAIRGLTVESYHAEQILNEILAPTTWKIDYIDADFKLTYRAFDFSSTNVLDAILTVGETYNAITIFNTDKNTISLQKPELTGTNKGLTFSWNKYLKSMTRHSTSEPVVTRLKGFGQDDMTFEKVNPTGQNYVESFQYFMYPFERDAKRNVIRHSDYMSDSLCHALLDFEALIESKKAEFNTYLKEQQGYEKQLGLLEVDMDKLVKNEVVVADTKISQQFDTKMFFEKYQHSGSSSRSFKLSSDFGYAVMIKVDDTTGVTVSLDGSSKAVSSNQWRLLGKVRYQDHVNVSISGGNTGVYIQVCNISIDEYDSGTDSKIIERYSLDNKEMQIKQKQAEIDAVKANLTTVSSKISNLRSSFAYDKNFTHEQMMELSDSYIITQDYSDSKYIDEQDLYDETMKKFKELLRPQLSMEIDIVNFLEIIEAQYDWKKMNLGDFVNIKYEPTGVDVTARIIKIEYDYEQSNISLTISNVKDVSRMGNEFDKLFQDVRTHGVTLDLNKFKYDKAVFDSSEMNKLFENVWNREKERLEMAINETVTIDHTGITIVDDKDPMRYLKLTHGVLGLTRSNGNKWETCISADGLIAEMVLGKLILGERVVIGDTTGVFTIEGSKLTIQDRCKREVVKLGLLEENPDKFGLRFNHYASTDCGNTSVINHVGIDSDSGFFIDQKSGTTYKKTLWTSLDGLLNAQNLRISDSIIADGSMTIGKGDYVFKVDSEGLRLGNENFSSAPFHVSPDGVMYAKGGTFQDGQLIVGSGNRIVVIDSLGLRLGDMDIDRADAAIYMDGTARFRKVSITKPDGKPLLNSMNGNLFMNNFDIVGAAAISTDLLAANIVTSMEGFISDLTAGRLSTLTNAALADWSNYIRIESNEAKWITGKVSGGGTQKKLADGRPLYWVSSTQSGKMTTEETAWPVMEYSMEEKVKAKFSFDGSGDAATPYIQMGIGDGGANNSGKGFINKPNGSFDFIYNASNTGKERSLRLTDEGIDMFSDGQNINLTGKNVNTISIQGEIKISNGKASIVLSADGKITFNGTRYDFM</sequence>
<evidence type="ECO:0000256" key="1">
    <source>
        <dbReference type="SAM" id="Coils"/>
    </source>
</evidence>
<gene>
    <name evidence="4" type="ORF">IAQ67_16775</name>
</gene>
<protein>
    <submittedName>
        <fullName evidence="4">Phage tail protein</fullName>
    </submittedName>
</protein>
<evidence type="ECO:0000259" key="3">
    <source>
        <dbReference type="Pfam" id="PF24049"/>
    </source>
</evidence>
<dbReference type="InterPro" id="IPR010572">
    <property type="entry name" value="Tail_dom"/>
</dbReference>
<dbReference type="InterPro" id="IPR007119">
    <property type="entry name" value="Phage_tail_spike_N"/>
</dbReference>
<dbReference type="RefSeq" id="WP_190297425.1">
    <property type="nucleotide sequence ID" value="NZ_CP061172.1"/>
</dbReference>
<feature type="domain" description="Tail spike" evidence="2">
    <location>
        <begin position="488"/>
        <end position="588"/>
    </location>
</feature>
<evidence type="ECO:0000313" key="5">
    <source>
        <dbReference type="Proteomes" id="UP000516384"/>
    </source>
</evidence>
<organism evidence="4 5">
    <name type="scientific">Paenibacillus peoriae</name>
    <dbReference type="NCBI Taxonomy" id="59893"/>
    <lineage>
        <taxon>Bacteria</taxon>
        <taxon>Bacillati</taxon>
        <taxon>Bacillota</taxon>
        <taxon>Bacilli</taxon>
        <taxon>Bacillales</taxon>
        <taxon>Paenibacillaceae</taxon>
        <taxon>Paenibacillus</taxon>
    </lineage>
</organism>
<feature type="domain" description="YOMG-like N-terminal" evidence="3">
    <location>
        <begin position="18"/>
        <end position="107"/>
    </location>
</feature>
<name>A0A7H0Y378_9BACL</name>
<feature type="coiled-coil region" evidence="1">
    <location>
        <begin position="434"/>
        <end position="466"/>
    </location>
</feature>
<proteinExistence type="predicted"/>